<protein>
    <submittedName>
        <fullName evidence="2">Uncharacterized protein</fullName>
    </submittedName>
</protein>
<sequence length="137" mass="15168">MNDDRDCAELSAKADQLIAAMGAVAKSSGLQVSEIQERQRRQRMLVTGLIVSFALNAVLTIVIAVTGLGVLKNSDRLEDMQQRVGDQVICPYYKQLLKTEDDVPAGLTAEQLRERKATFVAIREGYALLGCKERRGW</sequence>
<keyword evidence="1" id="KW-1133">Transmembrane helix</keyword>
<accession>A0A2S9PYD5</accession>
<feature type="transmembrane region" description="Helical" evidence="1">
    <location>
        <begin position="45"/>
        <end position="71"/>
    </location>
</feature>
<evidence type="ECO:0000313" key="3">
    <source>
        <dbReference type="Proteomes" id="UP000239322"/>
    </source>
</evidence>
<name>A0A2S9PYD5_9ACTN</name>
<keyword evidence="3" id="KW-1185">Reference proteome</keyword>
<dbReference type="Proteomes" id="UP000239322">
    <property type="component" value="Unassembled WGS sequence"/>
</dbReference>
<proteinExistence type="predicted"/>
<keyword evidence="1" id="KW-0812">Transmembrane</keyword>
<dbReference type="EMBL" id="PVLV01000121">
    <property type="protein sequence ID" value="PRH79422.1"/>
    <property type="molecule type" value="Genomic_DNA"/>
</dbReference>
<comment type="caution">
    <text evidence="2">The sequence shown here is derived from an EMBL/GenBank/DDBJ whole genome shotgun (WGS) entry which is preliminary data.</text>
</comment>
<dbReference type="AlphaFoldDB" id="A0A2S9PYD5"/>
<reference evidence="2 3" key="1">
    <citation type="submission" date="2018-03" db="EMBL/GenBank/DDBJ databases">
        <title>Novel Streptomyces sp. from soil.</title>
        <authorList>
            <person name="Tan G.Y.A."/>
            <person name="Lee Z.Y."/>
        </authorList>
    </citation>
    <scope>NUCLEOTIDE SEQUENCE [LARGE SCALE GENOMIC DNA]</scope>
    <source>
        <strain evidence="2 3">ST5x</strain>
    </source>
</reference>
<keyword evidence="1" id="KW-0472">Membrane</keyword>
<evidence type="ECO:0000313" key="2">
    <source>
        <dbReference type="EMBL" id="PRH79422.1"/>
    </source>
</evidence>
<dbReference type="RefSeq" id="WP_105868538.1">
    <property type="nucleotide sequence ID" value="NZ_PVLV01000121.1"/>
</dbReference>
<evidence type="ECO:0000256" key="1">
    <source>
        <dbReference type="SAM" id="Phobius"/>
    </source>
</evidence>
<gene>
    <name evidence="2" type="ORF">C6N75_10095</name>
</gene>
<organism evidence="2 3">
    <name type="scientific">Streptomyces solincola</name>
    <dbReference type="NCBI Taxonomy" id="2100817"/>
    <lineage>
        <taxon>Bacteria</taxon>
        <taxon>Bacillati</taxon>
        <taxon>Actinomycetota</taxon>
        <taxon>Actinomycetes</taxon>
        <taxon>Kitasatosporales</taxon>
        <taxon>Streptomycetaceae</taxon>
        <taxon>Streptomyces</taxon>
    </lineage>
</organism>